<dbReference type="STRING" id="1131731.BAZO_17854"/>
<gene>
    <name evidence="3" type="ORF">BAZO_17854</name>
</gene>
<dbReference type="PANTHER" id="PTHR30143:SF0">
    <property type="entry name" value="2-KETO-4-PENTENOATE HYDRATASE"/>
    <property type="match status" value="1"/>
</dbReference>
<feature type="domain" description="Fumarylacetoacetase-like C-terminal" evidence="2">
    <location>
        <begin position="86"/>
        <end position="262"/>
    </location>
</feature>
<name>K6D5K3_SCHAZ</name>
<dbReference type="GO" id="GO:0008684">
    <property type="term" value="F:2-oxopent-4-enoate hydratase activity"/>
    <property type="evidence" value="ECO:0007669"/>
    <property type="project" value="TreeGrafter"/>
</dbReference>
<evidence type="ECO:0000256" key="1">
    <source>
        <dbReference type="ARBA" id="ARBA00023239"/>
    </source>
</evidence>
<dbReference type="Pfam" id="PF01557">
    <property type="entry name" value="FAA_hydrolase"/>
    <property type="match status" value="1"/>
</dbReference>
<dbReference type="InterPro" id="IPR011234">
    <property type="entry name" value="Fumarylacetoacetase-like_C"/>
</dbReference>
<evidence type="ECO:0000259" key="2">
    <source>
        <dbReference type="Pfam" id="PF01557"/>
    </source>
</evidence>
<dbReference type="AlphaFoldDB" id="K6D5K3"/>
<dbReference type="PANTHER" id="PTHR30143">
    <property type="entry name" value="ACID HYDRATASE"/>
    <property type="match status" value="1"/>
</dbReference>
<evidence type="ECO:0000313" key="3">
    <source>
        <dbReference type="EMBL" id="EKN63559.1"/>
    </source>
</evidence>
<evidence type="ECO:0000313" key="4">
    <source>
        <dbReference type="Proteomes" id="UP000006315"/>
    </source>
</evidence>
<dbReference type="Gene3D" id="3.90.850.10">
    <property type="entry name" value="Fumarylacetoacetase-like, C-terminal domain"/>
    <property type="match status" value="1"/>
</dbReference>
<reference evidence="3 4" key="1">
    <citation type="journal article" date="2012" name="Front. Microbiol.">
        <title>Redundancy and modularity in membrane-associated dissimilatory nitrate reduction in Bacillus.</title>
        <authorList>
            <person name="Heylen K."/>
            <person name="Keltjens J."/>
        </authorList>
    </citation>
    <scope>NUCLEOTIDE SEQUENCE [LARGE SCALE GENOMIC DNA]</scope>
    <source>
        <strain evidence="3 4">LMG 9581</strain>
    </source>
</reference>
<organism evidence="3 4">
    <name type="scientific">Schinkia azotoformans LMG 9581</name>
    <dbReference type="NCBI Taxonomy" id="1131731"/>
    <lineage>
        <taxon>Bacteria</taxon>
        <taxon>Bacillati</taxon>
        <taxon>Bacillota</taxon>
        <taxon>Bacilli</taxon>
        <taxon>Bacillales</taxon>
        <taxon>Bacillaceae</taxon>
        <taxon>Calidifontibacillus/Schinkia group</taxon>
        <taxon>Schinkia</taxon>
    </lineage>
</organism>
<dbReference type="EMBL" id="AJLR01000146">
    <property type="protein sequence ID" value="EKN63559.1"/>
    <property type="molecule type" value="Genomic_DNA"/>
</dbReference>
<dbReference type="InterPro" id="IPR036663">
    <property type="entry name" value="Fumarylacetoacetase_C_sf"/>
</dbReference>
<dbReference type="Proteomes" id="UP000006315">
    <property type="component" value="Unassembled WGS sequence"/>
</dbReference>
<dbReference type="SUPFAM" id="SSF56529">
    <property type="entry name" value="FAH"/>
    <property type="match status" value="1"/>
</dbReference>
<comment type="caution">
    <text evidence="3">The sequence shown here is derived from an EMBL/GenBank/DDBJ whole genome shotgun (WGS) entry which is preliminary data.</text>
</comment>
<sequence length="263" mass="28376">MITQEQIKQIATYLQDAEYEKREVVKVTASIKPDLTFDEAYLVQEEIVRMKLAEGKKIVGPKMGLTSYAKMKQMGVDEPIYGYVFDYMLIDNGGQVKLSDVIHPKVEAEIAFVMGEDVEGPGVTGAQVLAATEYVLPALEVIDSRYENFNFTFPDVVADNASTSRVVFGTALKKPDQFDLELVGTTITINGEIKELGAGAAVLGHPANSVAMLANMLARKGEKVKKGDIILTGGITGAVMLSKGDVVSGKFDGLGEVAFTVVE</sequence>
<proteinExistence type="predicted"/>
<protein>
    <submittedName>
        <fullName evidence="3">2-keto-4-pentenoate hydratase</fullName>
    </submittedName>
</protein>
<dbReference type="PATRIC" id="fig|1131731.3.peg.3642"/>
<dbReference type="RefSeq" id="WP_004432288.1">
    <property type="nucleotide sequence ID" value="NZ_AJLR01000146.1"/>
</dbReference>
<dbReference type="InterPro" id="IPR050772">
    <property type="entry name" value="Hydratase-Decarb/MhpD_sf"/>
</dbReference>
<keyword evidence="4" id="KW-1185">Reference proteome</keyword>
<dbReference type="GO" id="GO:0005737">
    <property type="term" value="C:cytoplasm"/>
    <property type="evidence" value="ECO:0007669"/>
    <property type="project" value="TreeGrafter"/>
</dbReference>
<keyword evidence="1" id="KW-0456">Lyase</keyword>
<accession>K6D5K3</accession>